<feature type="region of interest" description="Disordered" evidence="1">
    <location>
        <begin position="371"/>
        <end position="459"/>
    </location>
</feature>
<feature type="compositionally biased region" description="Polar residues" evidence="1">
    <location>
        <begin position="492"/>
        <end position="506"/>
    </location>
</feature>
<feature type="compositionally biased region" description="Low complexity" evidence="1">
    <location>
        <begin position="427"/>
        <end position="448"/>
    </location>
</feature>
<evidence type="ECO:0000313" key="4">
    <source>
        <dbReference type="Proteomes" id="UP000541558"/>
    </source>
</evidence>
<feature type="region of interest" description="Disordered" evidence="1">
    <location>
        <begin position="492"/>
        <end position="546"/>
    </location>
</feature>
<keyword evidence="4" id="KW-1185">Reference proteome</keyword>
<reference evidence="3 4" key="1">
    <citation type="journal article" date="2020" name="ISME J.">
        <title>Uncovering the hidden diversity of litter-decomposition mechanisms in mushroom-forming fungi.</title>
        <authorList>
            <person name="Floudas D."/>
            <person name="Bentzer J."/>
            <person name="Ahren D."/>
            <person name="Johansson T."/>
            <person name="Persson P."/>
            <person name="Tunlid A."/>
        </authorList>
    </citation>
    <scope>NUCLEOTIDE SEQUENCE [LARGE SCALE GENOMIC DNA]</scope>
    <source>
        <strain evidence="3 4">CBS 175.51</strain>
    </source>
</reference>
<comment type="caution">
    <text evidence="3">The sequence shown here is derived from an EMBL/GenBank/DDBJ whole genome shotgun (WGS) entry which is preliminary data.</text>
</comment>
<keyword evidence="2" id="KW-1133">Transmembrane helix</keyword>
<name>A0A8H5FAW2_9AGAR</name>
<proteinExistence type="predicted"/>
<dbReference type="OrthoDB" id="2927144at2759"/>
<evidence type="ECO:0000256" key="1">
    <source>
        <dbReference type="SAM" id="MobiDB-lite"/>
    </source>
</evidence>
<feature type="transmembrane region" description="Helical" evidence="2">
    <location>
        <begin position="318"/>
        <end position="341"/>
    </location>
</feature>
<evidence type="ECO:0000313" key="3">
    <source>
        <dbReference type="EMBL" id="KAF5330131.1"/>
    </source>
</evidence>
<feature type="compositionally biased region" description="Basic and acidic residues" evidence="1">
    <location>
        <begin position="509"/>
        <end position="525"/>
    </location>
</feature>
<dbReference type="AlphaFoldDB" id="A0A8H5FAW2"/>
<sequence>MPFVIIDDGRLADNTNLVGHRWSRHLGTDARGAHNATITTCQPQLTGKDAPPELKLSFVGPEISLVGTPTADLRMNYSIDGSSLRNADLNFQKEDVGKTGVVIWTFKNIVATLSPNEIHNVSLYPYAGELNVDYLLYKPVDTDVDPPFTIVVDNEPDNNDFILDPDDAWITQSWIERTTPPPPTLLLNSSWLIARNPGSSFEYTFAGDTISVYGALNNAPGVLKAQYSLDGVESETITYFDGTQTIDPNNWNFTRLFTQTMHPMGFNHTLKVNVIELTEDQTFRFDYLTYEANAPARFTHPPPQFSDYLQTSLGPRHFPVGGTVGIVLGGMLVVFAMWWAWKIWRRRSGRARPQAYGLQVFRPLHTRQTGRLPSDVELNLPPEVPHYEDDDNEPPPPWSPPQGSLDSHDGTIPPLPATWHTPVPNTLLSLSPSSSPPSLHRAPSGSSLPLPPLSQPHIESEVPVAPTNTERVGAAVNLGSGSHLASAATLWGRTSTSPSSCISGLSSRLDVDDGQGHLGPGEDVRNLSPPPIPETEDPPCYEERGA</sequence>
<dbReference type="Proteomes" id="UP000541558">
    <property type="component" value="Unassembled WGS sequence"/>
</dbReference>
<accession>A0A8H5FAW2</accession>
<dbReference type="EMBL" id="JAACJK010000116">
    <property type="protein sequence ID" value="KAF5330131.1"/>
    <property type="molecule type" value="Genomic_DNA"/>
</dbReference>
<keyword evidence="2" id="KW-0812">Transmembrane</keyword>
<protein>
    <submittedName>
        <fullName evidence="3">Uncharacterized protein</fullName>
    </submittedName>
</protein>
<organism evidence="3 4">
    <name type="scientific">Ephemerocybe angulata</name>
    <dbReference type="NCBI Taxonomy" id="980116"/>
    <lineage>
        <taxon>Eukaryota</taxon>
        <taxon>Fungi</taxon>
        <taxon>Dikarya</taxon>
        <taxon>Basidiomycota</taxon>
        <taxon>Agaricomycotina</taxon>
        <taxon>Agaricomycetes</taxon>
        <taxon>Agaricomycetidae</taxon>
        <taxon>Agaricales</taxon>
        <taxon>Agaricineae</taxon>
        <taxon>Psathyrellaceae</taxon>
        <taxon>Ephemerocybe</taxon>
    </lineage>
</organism>
<evidence type="ECO:0000256" key="2">
    <source>
        <dbReference type="SAM" id="Phobius"/>
    </source>
</evidence>
<gene>
    <name evidence="3" type="ORF">D9611_010541</name>
</gene>
<keyword evidence="2" id="KW-0472">Membrane</keyword>
<dbReference type="Gene3D" id="2.60.120.260">
    <property type="entry name" value="Galactose-binding domain-like"/>
    <property type="match status" value="1"/>
</dbReference>